<dbReference type="AlphaFoldDB" id="A0A9N9D4I7"/>
<sequence>KILEFEPFTLNKIKIPDSEKVNQIIASIDLAILANIKKHTFLQLSDLIASHPKKNRFQKEPRPQNPFVIFRIFRRNIQAKINADLGPHNYIMFQK</sequence>
<keyword evidence="2" id="KW-1185">Reference proteome</keyword>
<feature type="non-terminal residue" evidence="1">
    <location>
        <position position="1"/>
    </location>
</feature>
<gene>
    <name evidence="1" type="ORF">DEBURN_LOCUS10416</name>
</gene>
<accession>A0A9N9D4I7</accession>
<name>A0A9N9D4I7_9GLOM</name>
<proteinExistence type="predicted"/>
<evidence type="ECO:0000313" key="2">
    <source>
        <dbReference type="Proteomes" id="UP000789706"/>
    </source>
</evidence>
<comment type="caution">
    <text evidence="1">The sequence shown here is derived from an EMBL/GenBank/DDBJ whole genome shotgun (WGS) entry which is preliminary data.</text>
</comment>
<dbReference type="EMBL" id="CAJVPK010003012">
    <property type="protein sequence ID" value="CAG8622151.1"/>
    <property type="molecule type" value="Genomic_DNA"/>
</dbReference>
<evidence type="ECO:0000313" key="1">
    <source>
        <dbReference type="EMBL" id="CAG8622151.1"/>
    </source>
</evidence>
<organism evidence="1 2">
    <name type="scientific">Diversispora eburnea</name>
    <dbReference type="NCBI Taxonomy" id="1213867"/>
    <lineage>
        <taxon>Eukaryota</taxon>
        <taxon>Fungi</taxon>
        <taxon>Fungi incertae sedis</taxon>
        <taxon>Mucoromycota</taxon>
        <taxon>Glomeromycotina</taxon>
        <taxon>Glomeromycetes</taxon>
        <taxon>Diversisporales</taxon>
        <taxon>Diversisporaceae</taxon>
        <taxon>Diversispora</taxon>
    </lineage>
</organism>
<dbReference type="Proteomes" id="UP000789706">
    <property type="component" value="Unassembled WGS sequence"/>
</dbReference>
<protein>
    <submittedName>
        <fullName evidence="1">153_t:CDS:1</fullName>
    </submittedName>
</protein>
<reference evidence="1" key="1">
    <citation type="submission" date="2021-06" db="EMBL/GenBank/DDBJ databases">
        <authorList>
            <person name="Kallberg Y."/>
            <person name="Tangrot J."/>
            <person name="Rosling A."/>
        </authorList>
    </citation>
    <scope>NUCLEOTIDE SEQUENCE</scope>
    <source>
        <strain evidence="1">AZ414A</strain>
    </source>
</reference>
<dbReference type="OrthoDB" id="6247875at2759"/>